<feature type="compositionally biased region" description="Pro residues" evidence="5">
    <location>
        <begin position="657"/>
        <end position="675"/>
    </location>
</feature>
<dbReference type="PANTHER" id="PTHR47585">
    <property type="match status" value="1"/>
</dbReference>
<feature type="domain" description="AtuA-like ferredoxin-fold" evidence="7">
    <location>
        <begin position="488"/>
        <end position="577"/>
    </location>
</feature>
<reference evidence="8" key="1">
    <citation type="submission" date="2019-04" db="EMBL/GenBank/DDBJ databases">
        <title>Sequencing of skin fungus with MAO and IRED activity.</title>
        <authorList>
            <person name="Marsaioli A.J."/>
            <person name="Bonatto J.M.C."/>
            <person name="Reis Junior O."/>
        </authorList>
    </citation>
    <scope>NUCLEOTIDE SEQUENCE</scope>
    <source>
        <strain evidence="8">30M1</strain>
    </source>
</reference>
<dbReference type="Pfam" id="PF23544">
    <property type="entry name" value="AtuA_ferredoxin"/>
    <property type="match status" value="1"/>
</dbReference>
<dbReference type="InterPro" id="IPR035780">
    <property type="entry name" value="SPRY_Ssh4-like"/>
</dbReference>
<feature type="compositionally biased region" description="Polar residues" evidence="5">
    <location>
        <begin position="700"/>
        <end position="709"/>
    </location>
</feature>
<comment type="caution">
    <text evidence="8">The sequence shown here is derived from an EMBL/GenBank/DDBJ whole genome shotgun (WGS) entry which is preliminary data.</text>
</comment>
<evidence type="ECO:0000313" key="8">
    <source>
        <dbReference type="EMBL" id="KAF3002688.1"/>
    </source>
</evidence>
<dbReference type="Proteomes" id="UP000801428">
    <property type="component" value="Unassembled WGS sequence"/>
</dbReference>
<feature type="region of interest" description="Disordered" evidence="5">
    <location>
        <begin position="447"/>
        <end position="468"/>
    </location>
</feature>
<dbReference type="Gene3D" id="2.60.120.920">
    <property type="match status" value="1"/>
</dbReference>
<dbReference type="InterPro" id="IPR010839">
    <property type="entry name" value="AtuA_N"/>
</dbReference>
<evidence type="ECO:0000256" key="4">
    <source>
        <dbReference type="ARBA" id="ARBA00023136"/>
    </source>
</evidence>
<feature type="domain" description="Acyclic terpene utilisation N-terminal" evidence="6">
    <location>
        <begin position="2"/>
        <end position="437"/>
    </location>
</feature>
<evidence type="ECO:0000256" key="1">
    <source>
        <dbReference type="ARBA" id="ARBA00004370"/>
    </source>
</evidence>
<dbReference type="InterPro" id="IPR056362">
    <property type="entry name" value="AtuA-like_ferredoxin_dom"/>
</dbReference>
<gene>
    <name evidence="8" type="ORF">E8E13_009915</name>
</gene>
<dbReference type="CDD" id="cd12910">
    <property type="entry name" value="SPRY_SSH4_like"/>
    <property type="match status" value="1"/>
</dbReference>
<dbReference type="GO" id="GO:0016020">
    <property type="term" value="C:membrane"/>
    <property type="evidence" value="ECO:0007669"/>
    <property type="project" value="UniProtKB-SubCell"/>
</dbReference>
<evidence type="ECO:0000259" key="6">
    <source>
        <dbReference type="Pfam" id="PF07287"/>
    </source>
</evidence>
<name>A0A9P4TEA2_CURKU</name>
<evidence type="ECO:0000256" key="3">
    <source>
        <dbReference type="ARBA" id="ARBA00022989"/>
    </source>
</evidence>
<keyword evidence="3" id="KW-1133">Transmembrane helix</keyword>
<protein>
    <recommendedName>
        <fullName evidence="10">DUF1446-domain-containing protein</fullName>
    </recommendedName>
</protein>
<dbReference type="EMBL" id="SWKU01000011">
    <property type="protein sequence ID" value="KAF3002688.1"/>
    <property type="molecule type" value="Genomic_DNA"/>
</dbReference>
<feature type="compositionally biased region" description="Pro residues" evidence="5">
    <location>
        <begin position="640"/>
        <end position="649"/>
    </location>
</feature>
<dbReference type="OrthoDB" id="10265871at2759"/>
<organism evidence="8 9">
    <name type="scientific">Curvularia kusanoi</name>
    <name type="common">Cochliobolus kusanoi</name>
    <dbReference type="NCBI Taxonomy" id="90978"/>
    <lineage>
        <taxon>Eukaryota</taxon>
        <taxon>Fungi</taxon>
        <taxon>Dikarya</taxon>
        <taxon>Ascomycota</taxon>
        <taxon>Pezizomycotina</taxon>
        <taxon>Dothideomycetes</taxon>
        <taxon>Pleosporomycetidae</taxon>
        <taxon>Pleosporales</taxon>
        <taxon>Pleosporineae</taxon>
        <taxon>Pleosporaceae</taxon>
        <taxon>Curvularia</taxon>
    </lineage>
</organism>
<dbReference type="AlphaFoldDB" id="A0A9P4TEA2"/>
<evidence type="ECO:0000256" key="5">
    <source>
        <dbReference type="SAM" id="MobiDB-lite"/>
    </source>
</evidence>
<dbReference type="InterPro" id="IPR043136">
    <property type="entry name" value="B30.2/SPRY_sf"/>
</dbReference>
<evidence type="ECO:0000256" key="2">
    <source>
        <dbReference type="ARBA" id="ARBA00022692"/>
    </source>
</evidence>
<sequence>MRYQAELGDVDFITGDYLAEVNIAENAQAHATGTHPGWEQTAWDGIEQTIDLLAEKKIKVVVNGGAHNPRGLAEKVQDLVTSKGLDLKVAFVLGDNLMDEMKDFKKNGLPPHFDSGNEDVTVADHTLDLLEKNDKPIVSANAYLGAREIVKGLEQGADIVIAGRVADASPVIGAAWYWYGWADSDYDELAGALIAGHLIECSGYVTGSNFAGFYEYPLEDLFDITFGIAEIKKDGTCVITKHNAKKGFVTEDTVKCQFLYELQGNIYLNSDVKAILDNVQVKAEGKDRVRVWGIKGAPPPPTTKLAVFYRAGFQSEIVVNATGYGTAEKFELYEQMLKFGLKRLGLLDKFDVLEFQRIGVPESNPRSQLRSTTYLRIFAEASDANVNLGLASLLGEFAMQHYSGFHSTSDHRTAIPKPYISYYPAIYPQSSLKTSINILQPRSPSGDINVNSIPTTPPPRFESLSKRESYETNNPIQLSSLGPTARARLGDVALARSGDKGGNANIGFFIPTQLPSAYPTDSSLYATSWDWLRTCLTIPKLKEMFGESWSDKFHVERVEFPKIMAVHFVVYGVLGRGKFKDKLKGDDHDPQQQPSEGSSQQRLHPSNPYYSAAADHNAPTEKYQAPPGPPPSQSASKPEYQPPLGPPPGHSTTSDYAPPPGPPPGHYTQQPPPIYEAPKQHNWQVIPDTALLPPPPSIGYDTSPTANSTMEEGDRAFAWTNANPLWPAYNLAPSTYAAIQNAQLALLKAPTFVGDIMPQREAGHWSVRTQPNCRDSSILTNLPVYSALFDSPLRTQRPKTIYFELKVTGIGRGGRSLEEADAGIAIGFIAPPYPTFRLPGWQRGSLGVHGDDGRRYVNDTWGGVDFTTAFAPGDTVGIGMTFTIPKSPPSYEAQQQGKLMDIEVFFTRNDSKNEEG</sequence>
<comment type="subcellular location">
    <subcellularLocation>
        <location evidence="1">Membrane</location>
    </subcellularLocation>
</comment>
<feature type="compositionally biased region" description="Basic and acidic residues" evidence="5">
    <location>
        <begin position="581"/>
        <end position="590"/>
    </location>
</feature>
<keyword evidence="4" id="KW-0472">Membrane</keyword>
<proteinExistence type="predicted"/>
<evidence type="ECO:0008006" key="10">
    <source>
        <dbReference type="Google" id="ProtNLM"/>
    </source>
</evidence>
<feature type="region of interest" description="Disordered" evidence="5">
    <location>
        <begin position="581"/>
        <end position="709"/>
    </location>
</feature>
<evidence type="ECO:0000259" key="7">
    <source>
        <dbReference type="Pfam" id="PF23544"/>
    </source>
</evidence>
<dbReference type="PANTHER" id="PTHR47585:SF1">
    <property type="entry name" value="DUF1446 DOMAIN-CONTAINING PROTEIN"/>
    <property type="match status" value="1"/>
</dbReference>
<accession>A0A9P4TEA2</accession>
<feature type="compositionally biased region" description="Low complexity" evidence="5">
    <location>
        <begin position="591"/>
        <end position="601"/>
    </location>
</feature>
<keyword evidence="2" id="KW-0812">Transmembrane</keyword>
<dbReference type="Pfam" id="PF07287">
    <property type="entry name" value="AtuA"/>
    <property type="match status" value="1"/>
</dbReference>
<evidence type="ECO:0000313" key="9">
    <source>
        <dbReference type="Proteomes" id="UP000801428"/>
    </source>
</evidence>
<keyword evidence="9" id="KW-1185">Reference proteome</keyword>